<dbReference type="PANTHER" id="PTHR24104">
    <property type="entry name" value="E3 UBIQUITIN-PROTEIN LIGASE NHLRC1-RELATED"/>
    <property type="match status" value="1"/>
</dbReference>
<accession>A0A6P4ZFU7</accession>
<evidence type="ECO:0000256" key="5">
    <source>
        <dbReference type="ARBA" id="ARBA00022723"/>
    </source>
</evidence>
<dbReference type="InterPro" id="IPR017907">
    <property type="entry name" value="Znf_RING_CS"/>
</dbReference>
<dbReference type="InterPro" id="IPR001258">
    <property type="entry name" value="NHL_repeat"/>
</dbReference>
<dbReference type="GO" id="GO:0008270">
    <property type="term" value="F:zinc ion binding"/>
    <property type="evidence" value="ECO:0007669"/>
    <property type="project" value="UniProtKB-KW"/>
</dbReference>
<evidence type="ECO:0000256" key="6">
    <source>
        <dbReference type="ARBA" id="ARBA00022737"/>
    </source>
</evidence>
<feature type="compositionally biased region" description="Low complexity" evidence="12">
    <location>
        <begin position="382"/>
        <end position="398"/>
    </location>
</feature>
<keyword evidence="8" id="KW-0862">Zinc</keyword>
<proteinExistence type="inferred from homology"/>
<dbReference type="OrthoDB" id="5946204at2759"/>
<evidence type="ECO:0000256" key="8">
    <source>
        <dbReference type="ARBA" id="ARBA00022833"/>
    </source>
</evidence>
<dbReference type="SUPFAM" id="SSF57850">
    <property type="entry name" value="RING/U-box"/>
    <property type="match status" value="1"/>
</dbReference>
<keyword evidence="11" id="KW-0175">Coiled coil</keyword>
<dbReference type="Proteomes" id="UP000515135">
    <property type="component" value="Unplaced"/>
</dbReference>
<dbReference type="Gene3D" id="3.30.160.60">
    <property type="entry name" value="Classic Zinc Finger"/>
    <property type="match status" value="1"/>
</dbReference>
<evidence type="ECO:0000256" key="12">
    <source>
        <dbReference type="SAM" id="MobiDB-lite"/>
    </source>
</evidence>
<dbReference type="FunFam" id="3.30.160.60:FF:002399">
    <property type="entry name" value="Predicted protein"/>
    <property type="match status" value="1"/>
</dbReference>
<evidence type="ECO:0000256" key="11">
    <source>
        <dbReference type="SAM" id="Coils"/>
    </source>
</evidence>
<keyword evidence="4" id="KW-0597">Phosphoprotein</keyword>
<dbReference type="SMART" id="SM00184">
    <property type="entry name" value="RING"/>
    <property type="match status" value="1"/>
</dbReference>
<dbReference type="GO" id="GO:0061630">
    <property type="term" value="F:ubiquitin protein ligase activity"/>
    <property type="evidence" value="ECO:0007669"/>
    <property type="project" value="UniProtKB-EC"/>
</dbReference>
<organism evidence="15 16">
    <name type="scientific">Branchiostoma belcheri</name>
    <name type="common">Amphioxus</name>
    <dbReference type="NCBI Taxonomy" id="7741"/>
    <lineage>
        <taxon>Eukaryota</taxon>
        <taxon>Metazoa</taxon>
        <taxon>Chordata</taxon>
        <taxon>Cephalochordata</taxon>
        <taxon>Leptocardii</taxon>
        <taxon>Amphioxiformes</taxon>
        <taxon>Branchiostomatidae</taxon>
        <taxon>Branchiostoma</taxon>
    </lineage>
</organism>
<comment type="catalytic activity">
    <reaction evidence="1">
        <text>S-ubiquitinyl-[E2 ubiquitin-conjugating enzyme]-L-cysteine + [acceptor protein]-L-lysine = [E2 ubiquitin-conjugating enzyme]-L-cysteine + N(6)-ubiquitinyl-[acceptor protein]-L-lysine.</text>
        <dbReference type="EC" id="2.3.2.27"/>
    </reaction>
</comment>
<dbReference type="Pfam" id="PF13445">
    <property type="entry name" value="zf-RING_UBOX"/>
    <property type="match status" value="1"/>
</dbReference>
<dbReference type="GO" id="GO:0043161">
    <property type="term" value="P:proteasome-mediated ubiquitin-dependent protein catabolic process"/>
    <property type="evidence" value="ECO:0007669"/>
    <property type="project" value="TreeGrafter"/>
</dbReference>
<evidence type="ECO:0000256" key="3">
    <source>
        <dbReference type="ARBA" id="ARBA00012483"/>
    </source>
</evidence>
<comment type="similarity">
    <text evidence="2">Belongs to the TRIM/RBCC family.</text>
</comment>
<dbReference type="InterPro" id="IPR001841">
    <property type="entry name" value="Znf_RING"/>
</dbReference>
<dbReference type="Gene3D" id="3.30.40.10">
    <property type="entry name" value="Zinc/RING finger domain, C3HC4 (zinc finger)"/>
    <property type="match status" value="1"/>
</dbReference>
<dbReference type="KEGG" id="bbel:109481897"/>
<dbReference type="PROSITE" id="PS51125">
    <property type="entry name" value="NHL"/>
    <property type="match status" value="3"/>
</dbReference>
<evidence type="ECO:0000259" key="13">
    <source>
        <dbReference type="PROSITE" id="PS50089"/>
    </source>
</evidence>
<dbReference type="PANTHER" id="PTHR24104:SF50">
    <property type="entry name" value="SMP-30_GLUCONOLACTONASE_LRE-LIKE REGION DOMAIN-CONTAINING PROTEIN"/>
    <property type="match status" value="1"/>
</dbReference>
<dbReference type="GeneID" id="109481897"/>
<dbReference type="PROSITE" id="PS50119">
    <property type="entry name" value="ZF_BBOX"/>
    <property type="match status" value="1"/>
</dbReference>
<dbReference type="Pfam" id="PF00643">
    <property type="entry name" value="zf-B_box"/>
    <property type="match status" value="1"/>
</dbReference>
<dbReference type="Pfam" id="PF01436">
    <property type="entry name" value="NHL"/>
    <property type="match status" value="1"/>
</dbReference>
<evidence type="ECO:0000256" key="4">
    <source>
        <dbReference type="ARBA" id="ARBA00022553"/>
    </source>
</evidence>
<dbReference type="PROSITE" id="PS00518">
    <property type="entry name" value="ZF_RING_1"/>
    <property type="match status" value="1"/>
</dbReference>
<dbReference type="InterPro" id="IPR050952">
    <property type="entry name" value="TRIM-NHL_E3_ligases"/>
</dbReference>
<name>A0A6P4ZFU7_BRABE</name>
<feature type="region of interest" description="Disordered" evidence="12">
    <location>
        <begin position="307"/>
        <end position="422"/>
    </location>
</feature>
<evidence type="ECO:0000313" key="16">
    <source>
        <dbReference type="RefSeq" id="XP_019640080.1"/>
    </source>
</evidence>
<evidence type="ECO:0000256" key="2">
    <source>
        <dbReference type="ARBA" id="ARBA00008518"/>
    </source>
</evidence>
<dbReference type="Pfam" id="PF17170">
    <property type="entry name" value="DUF5128"/>
    <property type="match status" value="1"/>
</dbReference>
<keyword evidence="6" id="KW-0677">Repeat</keyword>
<feature type="coiled-coil region" evidence="11">
    <location>
        <begin position="191"/>
        <end position="218"/>
    </location>
</feature>
<feature type="repeat" description="NHL" evidence="10">
    <location>
        <begin position="600"/>
        <end position="642"/>
    </location>
</feature>
<feature type="repeat" description="NHL" evidence="10">
    <location>
        <begin position="553"/>
        <end position="595"/>
    </location>
</feature>
<feature type="repeat" description="NHL" evidence="10">
    <location>
        <begin position="414"/>
        <end position="454"/>
    </location>
</feature>
<gene>
    <name evidence="16" type="primary">LOC109481897</name>
</gene>
<sequence>MAAAFSAWGSKIREDLSCSICLELFTRPKVLPCQHTFCQDCLQDHAGKGGTFQCPNCRQKVRLSPKGVAGLPDNRLVTSLCEKVQQQVTLSGETTELRQPQNRCGFHSSEKLKLYCKPCRVPICELCLEETHDDHLTTTIKKAAQERSSTVQALINEGRNILESYCGFVRDLGEEETSLNETIQATKNGIVQAYNQMVQKLAEQKDQLLAEAEQNKSKNLESIDNVREGVLADVSELSAACDRAEQDMEQGGLALLSQETILTGVVGKYRGKAAPTPVQTQPAVFQPTDTPVPVLGHVTVQPIPSASIPAAPAARGTGHHHGNQNQSSQSLSSAPIPAALAARGTGHHHGNQNQSFSSLPSAPIPAAPAARGTGHHHGNQNQSSQSPPSASIPAAPAARGTGHHHGNQYQRITFGGQGSGMGQFNGPSGVTVSAEGEIFVVDAGNKRIQVFTLQGTFVRQFPTVVPGEQRMKPHDVALDGEGNVWVVGNMYNRFAVIYNKQGRGLRKLDLPWANWQRESAVCANTRRNNILIAQTKGEWGNLRGEVLVFNTDGTLVRTVGQQHGMKYPRYITVDEKGRILVSDCGKHCVFVYNEDGQLFFQFGGEGSGKGRLYNPQGICTDRAGNIMVADSGNSCVLLYDQTGRFIRHVRTNMEGARTVAIATQGQLVVTFWNHTVSVLQIY</sequence>
<dbReference type="SUPFAM" id="SSF63829">
    <property type="entry name" value="Calcium-dependent phosphotriesterase"/>
    <property type="match status" value="1"/>
</dbReference>
<dbReference type="SUPFAM" id="SSF57845">
    <property type="entry name" value="B-box zinc-binding domain"/>
    <property type="match status" value="1"/>
</dbReference>
<evidence type="ECO:0000259" key="14">
    <source>
        <dbReference type="PROSITE" id="PS50119"/>
    </source>
</evidence>
<dbReference type="GO" id="GO:0000209">
    <property type="term" value="P:protein polyubiquitination"/>
    <property type="evidence" value="ECO:0007669"/>
    <property type="project" value="TreeGrafter"/>
</dbReference>
<feature type="compositionally biased region" description="Low complexity" evidence="12">
    <location>
        <begin position="326"/>
        <end position="342"/>
    </location>
</feature>
<keyword evidence="5" id="KW-0479">Metal-binding</keyword>
<dbReference type="InterPro" id="IPR000315">
    <property type="entry name" value="Znf_B-box"/>
</dbReference>
<dbReference type="SMART" id="SM00336">
    <property type="entry name" value="BBOX"/>
    <property type="match status" value="1"/>
</dbReference>
<evidence type="ECO:0000256" key="9">
    <source>
        <dbReference type="PROSITE-ProRule" id="PRU00024"/>
    </source>
</evidence>
<dbReference type="InterPro" id="IPR027370">
    <property type="entry name" value="Znf-RING_euk"/>
</dbReference>
<keyword evidence="7 9" id="KW-0863">Zinc-finger</keyword>
<evidence type="ECO:0000256" key="1">
    <source>
        <dbReference type="ARBA" id="ARBA00000900"/>
    </source>
</evidence>
<reference evidence="16" key="1">
    <citation type="submission" date="2025-08" db="UniProtKB">
        <authorList>
            <consortium name="RefSeq"/>
        </authorList>
    </citation>
    <scope>IDENTIFICATION</scope>
    <source>
        <tissue evidence="16">Gonad</tissue>
    </source>
</reference>
<dbReference type="EC" id="2.3.2.27" evidence="3"/>
<dbReference type="CDD" id="cd05819">
    <property type="entry name" value="NHL"/>
    <property type="match status" value="1"/>
</dbReference>
<keyword evidence="15" id="KW-1185">Reference proteome</keyword>
<dbReference type="RefSeq" id="XP_019640080.1">
    <property type="nucleotide sequence ID" value="XM_019784521.1"/>
</dbReference>
<feature type="domain" description="B box-type" evidence="14">
    <location>
        <begin position="99"/>
        <end position="140"/>
    </location>
</feature>
<evidence type="ECO:0000256" key="10">
    <source>
        <dbReference type="PROSITE-ProRule" id="PRU00504"/>
    </source>
</evidence>
<feature type="domain" description="RING-type" evidence="13">
    <location>
        <begin position="18"/>
        <end position="58"/>
    </location>
</feature>
<dbReference type="InterPro" id="IPR011042">
    <property type="entry name" value="6-blade_b-propeller_TolB-like"/>
</dbReference>
<dbReference type="AlphaFoldDB" id="A0A6P4ZFU7"/>
<dbReference type="Gene3D" id="2.120.10.30">
    <property type="entry name" value="TolB, C-terminal domain"/>
    <property type="match status" value="1"/>
</dbReference>
<dbReference type="InterPro" id="IPR013083">
    <property type="entry name" value="Znf_RING/FYVE/PHD"/>
</dbReference>
<evidence type="ECO:0000256" key="7">
    <source>
        <dbReference type="ARBA" id="ARBA00022771"/>
    </source>
</evidence>
<protein>
    <recommendedName>
        <fullName evidence="3">RING-type E3 ubiquitin transferase</fullName>
        <ecNumber evidence="3">2.3.2.27</ecNumber>
    </recommendedName>
</protein>
<dbReference type="PROSITE" id="PS50089">
    <property type="entry name" value="ZF_RING_2"/>
    <property type="match status" value="1"/>
</dbReference>
<evidence type="ECO:0000313" key="15">
    <source>
        <dbReference type="Proteomes" id="UP000515135"/>
    </source>
</evidence>